<keyword evidence="2" id="KW-0813">Transport</keyword>
<evidence type="ECO:0000256" key="1">
    <source>
        <dbReference type="ARBA" id="ARBA00004127"/>
    </source>
</evidence>
<dbReference type="PANTHER" id="PTHR43337:SF1">
    <property type="entry name" value="XANTHINE_URACIL PERMEASE C887.17-RELATED"/>
    <property type="match status" value="1"/>
</dbReference>
<name>A0A0D9ZYZ4_9ORYZ</name>
<dbReference type="GO" id="GO:0005345">
    <property type="term" value="F:purine nucleobase transmembrane transporter activity"/>
    <property type="evidence" value="ECO:0007669"/>
    <property type="project" value="TreeGrafter"/>
</dbReference>
<reference evidence="4" key="1">
    <citation type="submission" date="2015-04" db="UniProtKB">
        <authorList>
            <consortium name="EnsemblPlants"/>
        </authorList>
    </citation>
    <scope>IDENTIFICATION</scope>
</reference>
<proteinExistence type="predicted"/>
<organism evidence="4">
    <name type="scientific">Oryza glumipatula</name>
    <dbReference type="NCBI Taxonomy" id="40148"/>
    <lineage>
        <taxon>Eukaryota</taxon>
        <taxon>Viridiplantae</taxon>
        <taxon>Streptophyta</taxon>
        <taxon>Embryophyta</taxon>
        <taxon>Tracheophyta</taxon>
        <taxon>Spermatophyta</taxon>
        <taxon>Magnoliopsida</taxon>
        <taxon>Liliopsida</taxon>
        <taxon>Poales</taxon>
        <taxon>Poaceae</taxon>
        <taxon>BOP clade</taxon>
        <taxon>Oryzoideae</taxon>
        <taxon>Oryzeae</taxon>
        <taxon>Oryzinae</taxon>
        <taxon>Oryza</taxon>
    </lineage>
</organism>
<keyword evidence="3" id="KW-0472">Membrane</keyword>
<feature type="transmembrane region" description="Helical" evidence="3">
    <location>
        <begin position="31"/>
        <end position="55"/>
    </location>
</feature>
<evidence type="ECO:0000313" key="4">
    <source>
        <dbReference type="EnsemblPlants" id="OGLUM05G16790.1"/>
    </source>
</evidence>
<sequence length="124" mass="13611">MATGRAGRARLLGWRTRRRRWRGTTRGRRVLLYRIALATVFLEGHIFLFISVIGLRSKFAKFIPKLVRISSSTGIGLFLKFIGLQSSEGVGLVGFSSSTLITLGACPASQRASMALVVTFPIVN</sequence>
<dbReference type="GO" id="GO:0005886">
    <property type="term" value="C:plasma membrane"/>
    <property type="evidence" value="ECO:0007669"/>
    <property type="project" value="TreeGrafter"/>
</dbReference>
<dbReference type="InterPro" id="IPR045018">
    <property type="entry name" value="Azg-like"/>
</dbReference>
<comment type="subcellular location">
    <subcellularLocation>
        <location evidence="1">Endomembrane system</location>
        <topology evidence="1">Multi-pass membrane protein</topology>
    </subcellularLocation>
</comment>
<evidence type="ECO:0000256" key="3">
    <source>
        <dbReference type="SAM" id="Phobius"/>
    </source>
</evidence>
<dbReference type="GO" id="GO:0015853">
    <property type="term" value="P:adenine transport"/>
    <property type="evidence" value="ECO:0007669"/>
    <property type="project" value="TreeGrafter"/>
</dbReference>
<accession>A0A0D9ZYZ4</accession>
<dbReference type="EnsemblPlants" id="OGLUM05G16790.1">
    <property type="protein sequence ID" value="OGLUM05G16790.1"/>
    <property type="gene ID" value="OGLUM05G16790"/>
</dbReference>
<dbReference type="GO" id="GO:0015854">
    <property type="term" value="P:guanine transport"/>
    <property type="evidence" value="ECO:0007669"/>
    <property type="project" value="TreeGrafter"/>
</dbReference>
<keyword evidence="3" id="KW-1133">Transmembrane helix</keyword>
<dbReference type="Proteomes" id="UP000026961">
    <property type="component" value="Chromosome 5"/>
</dbReference>
<dbReference type="HOGENOM" id="CLU_163631_0_0_1"/>
<dbReference type="GO" id="GO:0012505">
    <property type="term" value="C:endomembrane system"/>
    <property type="evidence" value="ECO:0007669"/>
    <property type="project" value="UniProtKB-SubCell"/>
</dbReference>
<dbReference type="eggNOG" id="ENOG502QQ5E">
    <property type="taxonomic scope" value="Eukaryota"/>
</dbReference>
<reference evidence="4" key="2">
    <citation type="submission" date="2018-05" db="EMBL/GenBank/DDBJ databases">
        <title>OgluRS3 (Oryza glumaepatula Reference Sequence Version 3).</title>
        <authorList>
            <person name="Zhang J."/>
            <person name="Kudrna D."/>
            <person name="Lee S."/>
            <person name="Talag J."/>
            <person name="Welchert J."/>
            <person name="Wing R.A."/>
        </authorList>
    </citation>
    <scope>NUCLEOTIDE SEQUENCE [LARGE SCALE GENOMIC DNA]</scope>
</reference>
<dbReference type="STRING" id="40148.A0A0D9ZYZ4"/>
<keyword evidence="3" id="KW-0812">Transmembrane</keyword>
<keyword evidence="5" id="KW-1185">Reference proteome</keyword>
<dbReference type="Gramene" id="OGLUM05G16790.1">
    <property type="protein sequence ID" value="OGLUM05G16790.1"/>
    <property type="gene ID" value="OGLUM05G16790"/>
</dbReference>
<evidence type="ECO:0000313" key="5">
    <source>
        <dbReference type="Proteomes" id="UP000026961"/>
    </source>
</evidence>
<protein>
    <submittedName>
        <fullName evidence="4">Uncharacterized protein</fullName>
    </submittedName>
</protein>
<evidence type="ECO:0000256" key="2">
    <source>
        <dbReference type="ARBA" id="ARBA00022448"/>
    </source>
</evidence>
<dbReference type="AlphaFoldDB" id="A0A0D9ZYZ4"/>
<dbReference type="PANTHER" id="PTHR43337">
    <property type="entry name" value="XANTHINE/URACIL PERMEASE C887.17-RELATED"/>
    <property type="match status" value="1"/>
</dbReference>